<dbReference type="Gene3D" id="3.30.450.20">
    <property type="entry name" value="PAS domain"/>
    <property type="match status" value="2"/>
</dbReference>
<keyword evidence="3" id="KW-1185">Reference proteome</keyword>
<dbReference type="PROSITE" id="PS50112">
    <property type="entry name" value="PAS"/>
    <property type="match status" value="2"/>
</dbReference>
<reference evidence="3" key="1">
    <citation type="submission" date="2014-11" db="EMBL/GenBank/DDBJ databases">
        <title>Draft genome sequence of Hydrogenophaga intermedia S1.</title>
        <authorList>
            <person name="Gan H.M."/>
            <person name="Chew T.H."/>
            <person name="Stolz A."/>
        </authorList>
    </citation>
    <scope>NUCLEOTIDE SEQUENCE [LARGE SCALE GENOMIC DNA]</scope>
    <source>
        <strain evidence="3">S1</strain>
    </source>
</reference>
<feature type="domain" description="PAS" evidence="1">
    <location>
        <begin position="156"/>
        <end position="186"/>
    </location>
</feature>
<feature type="domain" description="PAS" evidence="1">
    <location>
        <begin position="36"/>
        <end position="66"/>
    </location>
</feature>
<organism evidence="2 3">
    <name type="scientific">Hydrogenophaga intermedia</name>
    <dbReference type="NCBI Taxonomy" id="65786"/>
    <lineage>
        <taxon>Bacteria</taxon>
        <taxon>Pseudomonadati</taxon>
        <taxon>Pseudomonadota</taxon>
        <taxon>Betaproteobacteria</taxon>
        <taxon>Burkholderiales</taxon>
        <taxon>Comamonadaceae</taxon>
        <taxon>Hydrogenophaga</taxon>
    </lineage>
</organism>
<dbReference type="GO" id="GO:0006355">
    <property type="term" value="P:regulation of DNA-templated transcription"/>
    <property type="evidence" value="ECO:0007669"/>
    <property type="project" value="InterPro"/>
</dbReference>
<dbReference type="SUPFAM" id="SSF55785">
    <property type="entry name" value="PYP-like sensor domain (PAS domain)"/>
    <property type="match status" value="2"/>
</dbReference>
<protein>
    <submittedName>
        <fullName evidence="2">Putative two component fused sensor/regulator transcriptional regulator</fullName>
    </submittedName>
</protein>
<evidence type="ECO:0000313" key="3">
    <source>
        <dbReference type="Proteomes" id="UP000028878"/>
    </source>
</evidence>
<dbReference type="SMART" id="SM00091">
    <property type="entry name" value="PAS"/>
    <property type="match status" value="2"/>
</dbReference>
<dbReference type="InterPro" id="IPR000014">
    <property type="entry name" value="PAS"/>
</dbReference>
<name>A0A1L1P9U4_HYDIT</name>
<sequence>MKNSNEQMCGDMEGESRLGDEAHEHATVTLNVLCIVVSWSLGAERLTGYRAQEVIGRAYAFLYPDETSANGRSSQRERTLILPNGRYEEEGWRMREDGSLFFASELTRPMFDGTGKLAGCEKVIRNLSDSCASNKALYHSDKFPLRLLGSARDCAVHMLDPSGCIVGWSIGAELLTGYHAEEVIAKHYQMLFRWEDRTEGFPSWQLQRARLHGCIEESGWLLRKDGSVVWANFVLTPIHSFDGSHVGFSKVARDRREGSAYMADRGCGGTTWATAPARAHGVVHGSPGGSGVTPL</sequence>
<evidence type="ECO:0000259" key="1">
    <source>
        <dbReference type="PROSITE" id="PS50112"/>
    </source>
</evidence>
<dbReference type="RefSeq" id="WP_009516602.1">
    <property type="nucleotide sequence ID" value="NZ_CCAE010000002.1"/>
</dbReference>
<dbReference type="InterPro" id="IPR035965">
    <property type="entry name" value="PAS-like_dom_sf"/>
</dbReference>
<accession>A0A1L1P9U4</accession>
<dbReference type="Pfam" id="PF00989">
    <property type="entry name" value="PAS"/>
    <property type="match status" value="1"/>
</dbReference>
<dbReference type="CDD" id="cd00130">
    <property type="entry name" value="PAS"/>
    <property type="match status" value="2"/>
</dbReference>
<dbReference type="EMBL" id="CCAE010000002">
    <property type="protein sequence ID" value="CDN86130.1"/>
    <property type="molecule type" value="Genomic_DNA"/>
</dbReference>
<dbReference type="Pfam" id="PF13426">
    <property type="entry name" value="PAS_9"/>
    <property type="match status" value="1"/>
</dbReference>
<dbReference type="NCBIfam" id="TIGR00229">
    <property type="entry name" value="sensory_box"/>
    <property type="match status" value="2"/>
</dbReference>
<evidence type="ECO:0000313" key="2">
    <source>
        <dbReference type="EMBL" id="CDN86130.1"/>
    </source>
</evidence>
<dbReference type="AlphaFoldDB" id="A0A1L1P9U4"/>
<dbReference type="InterPro" id="IPR013767">
    <property type="entry name" value="PAS_fold"/>
</dbReference>
<dbReference type="Proteomes" id="UP000028878">
    <property type="component" value="Unassembled WGS sequence"/>
</dbReference>
<gene>
    <name evidence="2" type="ORF">BN948_00530</name>
</gene>
<proteinExistence type="predicted"/>